<evidence type="ECO:0000313" key="5">
    <source>
        <dbReference type="Proteomes" id="UP000192251"/>
    </source>
</evidence>
<dbReference type="InterPro" id="IPR050491">
    <property type="entry name" value="AmpC-like"/>
</dbReference>
<accession>A0ABC8BWV1</accession>
<evidence type="ECO:0000313" key="4">
    <source>
        <dbReference type="EMBL" id="ARF74959.1"/>
    </source>
</evidence>
<feature type="transmembrane region" description="Helical" evidence="2">
    <location>
        <begin position="655"/>
        <end position="677"/>
    </location>
</feature>
<dbReference type="PANTHER" id="PTHR46825">
    <property type="entry name" value="D-ALANYL-D-ALANINE-CARBOXYPEPTIDASE/ENDOPEPTIDASE AMPH"/>
    <property type="match status" value="1"/>
</dbReference>
<keyword evidence="5" id="KW-1185">Reference proteome</keyword>
<gene>
    <name evidence="4" type="ORF">B7C62_24025</name>
</gene>
<dbReference type="PANTHER" id="PTHR46825:SF9">
    <property type="entry name" value="BETA-LACTAMASE-RELATED DOMAIN-CONTAINING PROTEIN"/>
    <property type="match status" value="1"/>
</dbReference>
<evidence type="ECO:0000259" key="3">
    <source>
        <dbReference type="Pfam" id="PF00144"/>
    </source>
</evidence>
<dbReference type="InterPro" id="IPR001466">
    <property type="entry name" value="Beta-lactam-related"/>
</dbReference>
<sequence>MLDEAPLVRSRPLPCPSSRTRPRRRCGGYGPSLPNPGVYLGPPRTPPRAMGRGASAGLTGCMTNRQRPRRLLLAFQVLLLTVLVVLGSGVAQAAGPGRDAGLRSQGRSGSLPGALDALVRKQLADHRIPGAAVVVVQGGRQVFAQGYGVADIEAGTAVDPERTGFFLASDAKLFTAIAVLQQVEKGRLDLGADVNRYLKTFQVADTFPGRPVTVRDLLTHTAGFDNNIIGRATVRPEDVRPLGESLAEHQPRRVRPPGTVASYDNYGVALAGHLVETVTGTPFAQYVDRSILRPLGMRSTSFAQPHPPAVEARLARGHRPSGGRQLVENGQYGDWSPTGAGAVSTAGDMGLLLRALLDDGGPLLTPKSRSALIKRQFGNDPRLPGLGYILEERVRSGQRMLVKEGDLPGFHGNLALLPERGVGVYVVYNGDGEGGGATWAGQEVADLVADHFGAARSVERSAEQPVERSASYADVSPYEGDYRSTRTSSSELTRIGALTGSVRVEAGEGATLTTTGPLTRDPSTSVRHWVQISPGLFQEKGGQDRIAFRDGRLVVASDASAAYERLPWYQSPTLHQQALLASLAFLALTVLALPVLALVRRRSPGTPGGARAARLLLWTTGALITAATVCFVLLFADPDALNRTVMVGDSVLLEIVPTLITIALATTCAMVLCAGLAWRRRWWRLSGRVHYTCSTLAALVFLGVCSAYRLIG</sequence>
<feature type="domain" description="Beta-lactamase-related" evidence="3">
    <location>
        <begin position="115"/>
        <end position="435"/>
    </location>
</feature>
<dbReference type="EMBL" id="CP020563">
    <property type="protein sequence ID" value="ARF74959.1"/>
    <property type="molecule type" value="Genomic_DNA"/>
</dbReference>
<dbReference type="Proteomes" id="UP000192251">
    <property type="component" value="Chromosome"/>
</dbReference>
<protein>
    <recommendedName>
        <fullName evidence="3">Beta-lactamase-related domain-containing protein</fullName>
    </recommendedName>
</protein>
<dbReference type="InterPro" id="IPR012338">
    <property type="entry name" value="Beta-lactam/transpept-like"/>
</dbReference>
<feature type="compositionally biased region" description="Low complexity" evidence="1">
    <location>
        <begin position="7"/>
        <end position="19"/>
    </location>
</feature>
<feature type="transmembrane region" description="Helical" evidence="2">
    <location>
        <begin position="689"/>
        <end position="711"/>
    </location>
</feature>
<dbReference type="Pfam" id="PF00144">
    <property type="entry name" value="Beta-lactamase"/>
    <property type="match status" value="1"/>
</dbReference>
<dbReference type="AlphaFoldDB" id="A0ABC8BWV1"/>
<feature type="transmembrane region" description="Helical" evidence="2">
    <location>
        <begin position="71"/>
        <end position="91"/>
    </location>
</feature>
<proteinExistence type="predicted"/>
<feature type="region of interest" description="Disordered" evidence="1">
    <location>
        <begin position="459"/>
        <end position="487"/>
    </location>
</feature>
<reference evidence="4 5" key="1">
    <citation type="submission" date="2017-04" db="EMBL/GenBank/DDBJ databases">
        <title>The complete genome sequence of Streptomyces albolongus YIM 101047, the producer of novel bafilomycins and novel odoriferous sesquiterpenoids.</title>
        <authorList>
            <person name="Yin M."/>
            <person name="Jiang Y."/>
        </authorList>
    </citation>
    <scope>NUCLEOTIDE SEQUENCE [LARGE SCALE GENOMIC DNA]</scope>
    <source>
        <strain evidence="4 5">YIM 101047</strain>
    </source>
</reference>
<feature type="transmembrane region" description="Helical" evidence="2">
    <location>
        <begin position="579"/>
        <end position="599"/>
    </location>
</feature>
<name>A0ABC8BWV1_9ACTN</name>
<dbReference type="Gene3D" id="3.40.710.10">
    <property type="entry name" value="DD-peptidase/beta-lactamase superfamily"/>
    <property type="match status" value="1"/>
</dbReference>
<organism evidence="4 5">
    <name type="scientific">Kitasatospora albolonga</name>
    <dbReference type="NCBI Taxonomy" id="68173"/>
    <lineage>
        <taxon>Bacteria</taxon>
        <taxon>Bacillati</taxon>
        <taxon>Actinomycetota</taxon>
        <taxon>Actinomycetes</taxon>
        <taxon>Kitasatosporales</taxon>
        <taxon>Streptomycetaceae</taxon>
        <taxon>Kitasatospora</taxon>
    </lineage>
</organism>
<dbReference type="SUPFAM" id="SSF56601">
    <property type="entry name" value="beta-lactamase/transpeptidase-like"/>
    <property type="match status" value="1"/>
</dbReference>
<evidence type="ECO:0000256" key="2">
    <source>
        <dbReference type="SAM" id="Phobius"/>
    </source>
</evidence>
<evidence type="ECO:0000256" key="1">
    <source>
        <dbReference type="SAM" id="MobiDB-lite"/>
    </source>
</evidence>
<dbReference type="KEGG" id="kab:B7C62_24025"/>
<keyword evidence="2" id="KW-0472">Membrane</keyword>
<keyword evidence="2" id="KW-0812">Transmembrane</keyword>
<keyword evidence="2" id="KW-1133">Transmembrane helix</keyword>
<feature type="transmembrane region" description="Helical" evidence="2">
    <location>
        <begin position="615"/>
        <end position="635"/>
    </location>
</feature>
<feature type="region of interest" description="Disordered" evidence="1">
    <location>
        <begin position="1"/>
        <end position="46"/>
    </location>
</feature>